<comment type="caution">
    <text evidence="1">The sequence shown here is derived from an EMBL/GenBank/DDBJ whole genome shotgun (WGS) entry which is preliminary data.</text>
</comment>
<protein>
    <submittedName>
        <fullName evidence="1">Uncharacterized protein</fullName>
    </submittedName>
</protein>
<organism evidence="1 2">
    <name type="scientific">Crateriforma conspicua</name>
    <dbReference type="NCBI Taxonomy" id="2527996"/>
    <lineage>
        <taxon>Bacteria</taxon>
        <taxon>Pseudomonadati</taxon>
        <taxon>Planctomycetota</taxon>
        <taxon>Planctomycetia</taxon>
        <taxon>Planctomycetales</taxon>
        <taxon>Planctomycetaceae</taxon>
        <taxon>Crateriforma</taxon>
    </lineage>
</organism>
<evidence type="ECO:0000313" key="2">
    <source>
        <dbReference type="Proteomes" id="UP000317238"/>
    </source>
</evidence>
<reference evidence="1 2" key="1">
    <citation type="submission" date="2019-02" db="EMBL/GenBank/DDBJ databases">
        <title>Deep-cultivation of Planctomycetes and their phenomic and genomic characterization uncovers novel biology.</title>
        <authorList>
            <person name="Wiegand S."/>
            <person name="Jogler M."/>
            <person name="Boedeker C."/>
            <person name="Pinto D."/>
            <person name="Vollmers J."/>
            <person name="Rivas-Marin E."/>
            <person name="Kohn T."/>
            <person name="Peeters S.H."/>
            <person name="Heuer A."/>
            <person name="Rast P."/>
            <person name="Oberbeckmann S."/>
            <person name="Bunk B."/>
            <person name="Jeske O."/>
            <person name="Meyerdierks A."/>
            <person name="Storesund J.E."/>
            <person name="Kallscheuer N."/>
            <person name="Luecker S."/>
            <person name="Lage O.M."/>
            <person name="Pohl T."/>
            <person name="Merkel B.J."/>
            <person name="Hornburger P."/>
            <person name="Mueller R.-W."/>
            <person name="Bruemmer F."/>
            <person name="Labrenz M."/>
            <person name="Spormann A.M."/>
            <person name="Op Den Camp H."/>
            <person name="Overmann J."/>
            <person name="Amann R."/>
            <person name="Jetten M.S.M."/>
            <person name="Mascher T."/>
            <person name="Medema M.H."/>
            <person name="Devos D.P."/>
            <person name="Kaster A.-K."/>
            <person name="Ovreas L."/>
            <person name="Rohde M."/>
            <person name="Galperin M.Y."/>
            <person name="Jogler C."/>
        </authorList>
    </citation>
    <scope>NUCLEOTIDE SEQUENCE [LARGE SCALE GENOMIC DNA]</scope>
    <source>
        <strain evidence="1 2">Pan14r</strain>
    </source>
</reference>
<dbReference type="Proteomes" id="UP000317238">
    <property type="component" value="Unassembled WGS sequence"/>
</dbReference>
<accession>A0A5C5XS02</accession>
<dbReference type="EMBL" id="SJPL01000002">
    <property type="protein sequence ID" value="TWT65674.1"/>
    <property type="molecule type" value="Genomic_DNA"/>
</dbReference>
<sequence>MKKQVSLRTVLLGCTGFAIVLFAGRLYRDHLTRTNVRLRDEIATLNNSIRGNVSKGSYDISIVNEIAADSDQTKRARIASLQARFESNRSREACLSVIYGDSTRPHRTPDP</sequence>
<keyword evidence="2" id="KW-1185">Reference proteome</keyword>
<evidence type="ECO:0000313" key="1">
    <source>
        <dbReference type="EMBL" id="TWT65674.1"/>
    </source>
</evidence>
<gene>
    <name evidence="1" type="ORF">Pan14r_52230</name>
</gene>
<name>A0A5C5XS02_9PLAN</name>
<proteinExistence type="predicted"/>
<dbReference type="RefSeq" id="WP_146440940.1">
    <property type="nucleotide sequence ID" value="NZ_SJPL01000002.1"/>
</dbReference>
<dbReference type="AlphaFoldDB" id="A0A5C5XS02"/>